<dbReference type="InterPro" id="IPR050168">
    <property type="entry name" value="AAA_ATPase_domain"/>
</dbReference>
<dbReference type="GO" id="GO:1990275">
    <property type="term" value="F:preribosome binding"/>
    <property type="evidence" value="ECO:0007669"/>
    <property type="project" value="TreeGrafter"/>
</dbReference>
<dbReference type="GO" id="GO:0016887">
    <property type="term" value="F:ATP hydrolysis activity"/>
    <property type="evidence" value="ECO:0007669"/>
    <property type="project" value="InterPro"/>
</dbReference>
<sequence>MTSQEMGEFDDAFIQIWRDEGNPDATAARKTEGNAFYGMWTEQSSAKHSTPVHTALDALRKLYPKHSVVTTADYRLNLLNFPGAYKVPIESTPMVSELVFIPLAKNMSPIPGVIAEQVGFGVFRLAWQKYDFILYIVRCPIGAFGSYATQNFLVHEGSEDPARSLLLAAGLWSDRLHNEIWVFNQGFWQKDPALWTEVQKADWKDVILKEEFKEAFKKDVYGFFSSEPIYKDLAIPWKRGIIMHGPPGNGKTISIKAIIKTCDAKGFTPLYVKSFKSYMGEEGSMATVFNKARQLAPCVLILEDLDSLINDANRSFFLNQIDGLEGNDGLLVIGTTNHFDRLDPGLSSRPSRFDRKFLFDDPDQDERTLYAKYWQKKLQTNDDISFPDSLVDEIAVATNRFSFAYLKEAFVSSLVTLAGYEGEKPSFALVLKGQIETLRKQLDKAPRSSRATPKSLPTSSQDRDVRTLLDNLCEAIAISSSFSLRTPDRSAFERTDSRVPGGDIRRLLDALSESSSRQHRGPDQREGADYRAIVDRVLAHVTGEDRVYLG</sequence>
<dbReference type="InterPro" id="IPR003959">
    <property type="entry name" value="ATPase_AAA_core"/>
</dbReference>
<dbReference type="PANTHER" id="PTHR23077:SF132">
    <property type="entry name" value="ATP-DEPENDENT ZN PROTEASE"/>
    <property type="match status" value="1"/>
</dbReference>
<dbReference type="Pfam" id="PF00004">
    <property type="entry name" value="AAA"/>
    <property type="match status" value="1"/>
</dbReference>
<accession>A0A284QZ79</accession>
<proteinExistence type="predicted"/>
<feature type="region of interest" description="Disordered" evidence="1">
    <location>
        <begin position="441"/>
        <end position="462"/>
    </location>
</feature>
<evidence type="ECO:0000313" key="3">
    <source>
        <dbReference type="EMBL" id="SJL01776.1"/>
    </source>
</evidence>
<dbReference type="EMBL" id="FUEG01000003">
    <property type="protein sequence ID" value="SJL01776.1"/>
    <property type="molecule type" value="Genomic_DNA"/>
</dbReference>
<evidence type="ECO:0000259" key="2">
    <source>
        <dbReference type="SMART" id="SM00382"/>
    </source>
</evidence>
<dbReference type="PANTHER" id="PTHR23077">
    <property type="entry name" value="AAA-FAMILY ATPASE"/>
    <property type="match status" value="1"/>
</dbReference>
<name>A0A284QZ79_ARMOS</name>
<dbReference type="OrthoDB" id="2115716at2759"/>
<dbReference type="CDD" id="cd19481">
    <property type="entry name" value="RecA-like_protease"/>
    <property type="match status" value="1"/>
</dbReference>
<dbReference type="AlphaFoldDB" id="A0A284QZ79"/>
<evidence type="ECO:0000313" key="4">
    <source>
        <dbReference type="Proteomes" id="UP000219338"/>
    </source>
</evidence>
<dbReference type="GO" id="GO:0005524">
    <property type="term" value="F:ATP binding"/>
    <property type="evidence" value="ECO:0007669"/>
    <property type="project" value="InterPro"/>
</dbReference>
<protein>
    <recommendedName>
        <fullName evidence="2">AAA+ ATPase domain-containing protein</fullName>
    </recommendedName>
</protein>
<dbReference type="GO" id="GO:0042254">
    <property type="term" value="P:ribosome biogenesis"/>
    <property type="evidence" value="ECO:0007669"/>
    <property type="project" value="TreeGrafter"/>
</dbReference>
<dbReference type="InterPro" id="IPR003593">
    <property type="entry name" value="AAA+_ATPase"/>
</dbReference>
<feature type="domain" description="AAA+ ATPase" evidence="2">
    <location>
        <begin position="237"/>
        <end position="363"/>
    </location>
</feature>
<dbReference type="GO" id="GO:0005634">
    <property type="term" value="C:nucleus"/>
    <property type="evidence" value="ECO:0007669"/>
    <property type="project" value="TreeGrafter"/>
</dbReference>
<feature type="compositionally biased region" description="Polar residues" evidence="1">
    <location>
        <begin position="449"/>
        <end position="460"/>
    </location>
</feature>
<evidence type="ECO:0000256" key="1">
    <source>
        <dbReference type="SAM" id="MobiDB-lite"/>
    </source>
</evidence>
<dbReference type="GO" id="GO:0003723">
    <property type="term" value="F:RNA binding"/>
    <property type="evidence" value="ECO:0007669"/>
    <property type="project" value="TreeGrafter"/>
</dbReference>
<dbReference type="InterPro" id="IPR027417">
    <property type="entry name" value="P-loop_NTPase"/>
</dbReference>
<dbReference type="Gene3D" id="3.40.50.300">
    <property type="entry name" value="P-loop containing nucleotide triphosphate hydrolases"/>
    <property type="match status" value="1"/>
</dbReference>
<organism evidence="3 4">
    <name type="scientific">Armillaria ostoyae</name>
    <name type="common">Armillaria root rot fungus</name>
    <dbReference type="NCBI Taxonomy" id="47428"/>
    <lineage>
        <taxon>Eukaryota</taxon>
        <taxon>Fungi</taxon>
        <taxon>Dikarya</taxon>
        <taxon>Basidiomycota</taxon>
        <taxon>Agaricomycotina</taxon>
        <taxon>Agaricomycetes</taxon>
        <taxon>Agaricomycetidae</taxon>
        <taxon>Agaricales</taxon>
        <taxon>Marasmiineae</taxon>
        <taxon>Physalacriaceae</taxon>
        <taxon>Armillaria</taxon>
    </lineage>
</organism>
<gene>
    <name evidence="3" type="ORF">ARMOST_05099</name>
</gene>
<dbReference type="SMART" id="SM00382">
    <property type="entry name" value="AAA"/>
    <property type="match status" value="1"/>
</dbReference>
<reference evidence="4" key="1">
    <citation type="journal article" date="2017" name="Nat. Ecol. Evol.">
        <title>Genome expansion and lineage-specific genetic innovations in the forest pathogenic fungi Armillaria.</title>
        <authorList>
            <person name="Sipos G."/>
            <person name="Prasanna A.N."/>
            <person name="Walter M.C."/>
            <person name="O'Connor E."/>
            <person name="Balint B."/>
            <person name="Krizsan K."/>
            <person name="Kiss B."/>
            <person name="Hess J."/>
            <person name="Varga T."/>
            <person name="Slot J."/>
            <person name="Riley R."/>
            <person name="Boka B."/>
            <person name="Rigling D."/>
            <person name="Barry K."/>
            <person name="Lee J."/>
            <person name="Mihaltcheva S."/>
            <person name="LaButti K."/>
            <person name="Lipzen A."/>
            <person name="Waldron R."/>
            <person name="Moloney N.M."/>
            <person name="Sperisen C."/>
            <person name="Kredics L."/>
            <person name="Vagvoelgyi C."/>
            <person name="Patrignani A."/>
            <person name="Fitzpatrick D."/>
            <person name="Nagy I."/>
            <person name="Doyle S."/>
            <person name="Anderson J.B."/>
            <person name="Grigoriev I.V."/>
            <person name="Gueldener U."/>
            <person name="Muensterkoetter M."/>
            <person name="Nagy L.G."/>
        </authorList>
    </citation>
    <scope>NUCLEOTIDE SEQUENCE [LARGE SCALE GENOMIC DNA]</scope>
    <source>
        <strain evidence="4">C18/9</strain>
    </source>
</reference>
<keyword evidence="4" id="KW-1185">Reference proteome</keyword>
<dbReference type="STRING" id="47428.A0A284QZ79"/>
<dbReference type="SUPFAM" id="SSF52540">
    <property type="entry name" value="P-loop containing nucleoside triphosphate hydrolases"/>
    <property type="match status" value="1"/>
</dbReference>
<dbReference type="OMA" id="EVWVFDQ"/>
<dbReference type="Proteomes" id="UP000219338">
    <property type="component" value="Unassembled WGS sequence"/>
</dbReference>